<gene>
    <name evidence="1" type="ORF">OKA04_12065</name>
</gene>
<organism evidence="1 2">
    <name type="scientific">Luteolibacter flavescens</name>
    <dbReference type="NCBI Taxonomy" id="1859460"/>
    <lineage>
        <taxon>Bacteria</taxon>
        <taxon>Pseudomonadati</taxon>
        <taxon>Verrucomicrobiota</taxon>
        <taxon>Verrucomicrobiia</taxon>
        <taxon>Verrucomicrobiales</taxon>
        <taxon>Verrucomicrobiaceae</taxon>
        <taxon>Luteolibacter</taxon>
    </lineage>
</organism>
<protein>
    <submittedName>
        <fullName evidence="1">Uncharacterized protein</fullName>
    </submittedName>
</protein>
<keyword evidence="2" id="KW-1185">Reference proteome</keyword>
<reference evidence="1 2" key="1">
    <citation type="submission" date="2022-10" db="EMBL/GenBank/DDBJ databases">
        <title>Luteolibacter flavescens strain MCCC 1K03193, whole genome shotgun sequencing project.</title>
        <authorList>
            <person name="Zhao G."/>
            <person name="Shen L."/>
        </authorList>
    </citation>
    <scope>NUCLEOTIDE SEQUENCE [LARGE SCALE GENOMIC DNA]</scope>
    <source>
        <strain evidence="1 2">MCCC 1K03193</strain>
    </source>
</reference>
<comment type="caution">
    <text evidence="1">The sequence shown here is derived from an EMBL/GenBank/DDBJ whole genome shotgun (WGS) entry which is preliminary data.</text>
</comment>
<evidence type="ECO:0000313" key="2">
    <source>
        <dbReference type="Proteomes" id="UP001207930"/>
    </source>
</evidence>
<sequence length="594" mass="62676">MSSSRPRPLGRIAFTTLMSLTAASHGIQPFGHVIRQNDPALPAFTYASMSTDPGLPGAVFFSQMNFPNGQATYPVTGFGYYDQNAAHKWSAYLETGPLAGYYPTIAGPLRSNPAKYFAIYNVPGGKTRVGVGNGSTLAKDFAVEFSHTANTDDVLATLAPGDKIMQLMDQGTTLGLVSFNASGTLAISRTYSSPLLLPQVAEGQTDPQTAMFTSLQDGSGHYLTVEMSPAGAAHTYLVVKLDSNGAVSWSRTFTWAASSPPFNTISASPAMMPAPDGSFIFTLVESALNMETFAYDQKTHLIKFAPDGTKAWSTTIAGASLMVNAYSPDSASVWLTGNDIEGLNPPSIQPVVARVSNATGQVSAEYRPPVNEGAGSYATMIAVQADAAYFDVYDDSLKTRSLVVKVPAGASPVQAFVRNDTFSGGARLSMRDTTGTLSSEFGDGLRVIGYYPTYLSVVAACPDYSAVTVNFKTPELTSQALVITPQATTVTASARTTTLTPITLPIRALALRTDPYQPTAAPLDLRVTTTRNAAGHLVLGFQGKAGVKYTLLHSPDLVSPFQPIQTLNGTGAAATFTITNLSAGKGFFKISDGL</sequence>
<dbReference type="EMBL" id="JAPDDS010000006">
    <property type="protein sequence ID" value="MCW1885466.1"/>
    <property type="molecule type" value="Genomic_DNA"/>
</dbReference>
<proteinExistence type="predicted"/>
<dbReference type="RefSeq" id="WP_264501423.1">
    <property type="nucleotide sequence ID" value="NZ_JAPDDS010000006.1"/>
</dbReference>
<dbReference type="Proteomes" id="UP001207930">
    <property type="component" value="Unassembled WGS sequence"/>
</dbReference>
<name>A0ABT3FPG7_9BACT</name>
<evidence type="ECO:0000313" key="1">
    <source>
        <dbReference type="EMBL" id="MCW1885466.1"/>
    </source>
</evidence>
<accession>A0ABT3FPG7</accession>